<feature type="transmembrane region" description="Helical" evidence="1">
    <location>
        <begin position="24"/>
        <end position="43"/>
    </location>
</feature>
<reference evidence="2" key="1">
    <citation type="journal article" date="2018" name="Genome Biol.">
        <title>SKESA: strategic k-mer extension for scrupulous assemblies.</title>
        <authorList>
            <person name="Souvorov A."/>
            <person name="Agarwala R."/>
            <person name="Lipman D.J."/>
        </authorList>
    </citation>
    <scope>NUCLEOTIDE SEQUENCE</scope>
    <source>
        <strain evidence="2">973-77</strain>
    </source>
</reference>
<dbReference type="AlphaFoldDB" id="A0A701YT27"/>
<keyword evidence="1" id="KW-0472">Membrane</keyword>
<evidence type="ECO:0000313" key="2">
    <source>
        <dbReference type="EMBL" id="HAC6563828.1"/>
    </source>
</evidence>
<protein>
    <submittedName>
        <fullName evidence="2">Uncharacterized protein</fullName>
    </submittedName>
</protein>
<keyword evidence="1" id="KW-1133">Transmembrane helix</keyword>
<proteinExistence type="predicted"/>
<comment type="caution">
    <text evidence="2">The sequence shown here is derived from an EMBL/GenBank/DDBJ whole genome shotgun (WGS) entry which is preliminary data.</text>
</comment>
<dbReference type="EMBL" id="DAAMGL010000001">
    <property type="protein sequence ID" value="HAC6563828.1"/>
    <property type="molecule type" value="Genomic_DNA"/>
</dbReference>
<reference evidence="2" key="2">
    <citation type="submission" date="2018-07" db="EMBL/GenBank/DDBJ databases">
        <authorList>
            <consortium name="NCBI Pathogen Detection Project"/>
        </authorList>
    </citation>
    <scope>NUCLEOTIDE SEQUENCE</scope>
    <source>
        <strain evidence="2">973-77</strain>
    </source>
</reference>
<sequence>MIRFAQCQSFVPKLFITSVDYSKIDLFGMTVLYLVIVTCLCFCQCKIMHSQLKSNLNTCK</sequence>
<evidence type="ECO:0000256" key="1">
    <source>
        <dbReference type="SAM" id="Phobius"/>
    </source>
</evidence>
<name>A0A701YT27_SALER</name>
<accession>A0A701YT27</accession>
<keyword evidence="1" id="KW-0812">Transmembrane</keyword>
<gene>
    <name evidence="2" type="ORF">G0B48_00945</name>
</gene>
<organism evidence="2">
    <name type="scientific">Salmonella enterica</name>
    <name type="common">Salmonella choleraesuis</name>
    <dbReference type="NCBI Taxonomy" id="28901"/>
    <lineage>
        <taxon>Bacteria</taxon>
        <taxon>Pseudomonadati</taxon>
        <taxon>Pseudomonadota</taxon>
        <taxon>Gammaproteobacteria</taxon>
        <taxon>Enterobacterales</taxon>
        <taxon>Enterobacteriaceae</taxon>
        <taxon>Salmonella</taxon>
    </lineage>
</organism>